<dbReference type="InterPro" id="IPR019622">
    <property type="entry name" value="Rrn9_dom"/>
</dbReference>
<feature type="region of interest" description="Disordered" evidence="1">
    <location>
        <begin position="240"/>
        <end position="343"/>
    </location>
</feature>
<feature type="region of interest" description="Disordered" evidence="1">
    <location>
        <begin position="660"/>
        <end position="771"/>
    </location>
</feature>
<dbReference type="EMBL" id="JBFMKM010000012">
    <property type="protein sequence ID" value="KAL1301970.1"/>
    <property type="molecule type" value="Genomic_DNA"/>
</dbReference>
<feature type="compositionally biased region" description="Basic and acidic residues" evidence="1">
    <location>
        <begin position="730"/>
        <end position="749"/>
    </location>
</feature>
<feature type="compositionally biased region" description="Acidic residues" evidence="1">
    <location>
        <begin position="74"/>
        <end position="85"/>
    </location>
</feature>
<reference evidence="3 4" key="1">
    <citation type="submission" date="2024-07" db="EMBL/GenBank/DDBJ databases">
        <title>Draft sequence of the Neodothiora populina.</title>
        <authorList>
            <person name="Drown D.D."/>
            <person name="Schuette U.S."/>
            <person name="Buechlein A.B."/>
            <person name="Rusch D.R."/>
            <person name="Winton L.W."/>
            <person name="Adams G.A."/>
        </authorList>
    </citation>
    <scope>NUCLEOTIDE SEQUENCE [LARGE SCALE GENOMIC DNA]</scope>
    <source>
        <strain evidence="3 4">CPC 39397</strain>
    </source>
</reference>
<dbReference type="InterPro" id="IPR013087">
    <property type="entry name" value="Znf_C2H2_type"/>
</dbReference>
<evidence type="ECO:0000256" key="1">
    <source>
        <dbReference type="SAM" id="MobiDB-lite"/>
    </source>
</evidence>
<feature type="compositionally biased region" description="Polar residues" evidence="1">
    <location>
        <begin position="449"/>
        <end position="465"/>
    </location>
</feature>
<dbReference type="SMART" id="SM00355">
    <property type="entry name" value="ZnF_C2H2"/>
    <property type="match status" value="2"/>
</dbReference>
<comment type="caution">
    <text evidence="3">The sequence shown here is derived from an EMBL/GenBank/DDBJ whole genome shotgun (WGS) entry which is preliminary data.</text>
</comment>
<feature type="domain" description="C2H2-type" evidence="2">
    <location>
        <begin position="634"/>
        <end position="659"/>
    </location>
</feature>
<feature type="domain" description="C2H2-type" evidence="2">
    <location>
        <begin position="558"/>
        <end position="586"/>
    </location>
</feature>
<dbReference type="Proteomes" id="UP001562354">
    <property type="component" value="Unassembled WGS sequence"/>
</dbReference>
<evidence type="ECO:0000313" key="4">
    <source>
        <dbReference type="Proteomes" id="UP001562354"/>
    </source>
</evidence>
<sequence>MSLFGGDSRQTSDVPSSPGFPEEDSDFSIEEINPPTSPNSGRLESSIDGVSDYEPSLLGTQSVELPPAGITDLENGETEAEDDAISEPGSASGRVNKRWARAWRHYTEADRSVAASLGQLRANDLSAHLYNAHVLKARLRRPAGNVEASKASAMRKSKWIPKDEATGEKRWYPDARWTAWPLEPEAVPHADVMFGASGMDQALDAYSVKPIDVRRPEKPSKGLEEELYATFLRQAKEAWLQRQPRSTLRSDAELNNPVEREHRSRSRSMSRDPGRSRSVSVSRSSPVSSSPLSRVLSAPSSSPSPSPRQPTSSPGPGNSAAVGPVKSEEVKYDGDNDDDPEMITARPVFSADDDYSHKLLAPTVRQVMSRLDSLLLALHHQREGHYLRNRDAGDTSDDSVRSVVSSKSRAEKPKSRKRAFTPAPQDDSTKPSDEEEDQVMIGAAGPLDHSSSGSEDLNHHSQPAHTSPRKKTTSKTTAHSPSSPRYTRKLGLRDWSEVLGVAAMTGWDQSVIQRATKRCEALFGETMTFRTFPEYGPIREENEYVSTSEEDTQSQAGYFCPFPMCKRHALPYERAYRWRDHLKRSHKKKPEEIVAIEQEAQRKMARGHSTITGQIKRQNALDFNPMNWVPPDPLKCPHCETSSVYTRVGRLLDHLRRTHRYDPRIQAMPSTKRKQPSRHISVGSSVISGADSNDEDGSSVAGEENDEEMLGGVRLDGFLQPVLRRKGRGKDKEARLKKEKERRSKIERKAAKRKRALIEEEEERLSCPERS</sequence>
<keyword evidence="4" id="KW-1185">Reference proteome</keyword>
<organism evidence="3 4">
    <name type="scientific">Neodothiora populina</name>
    <dbReference type="NCBI Taxonomy" id="2781224"/>
    <lineage>
        <taxon>Eukaryota</taxon>
        <taxon>Fungi</taxon>
        <taxon>Dikarya</taxon>
        <taxon>Ascomycota</taxon>
        <taxon>Pezizomycotina</taxon>
        <taxon>Dothideomycetes</taxon>
        <taxon>Dothideomycetidae</taxon>
        <taxon>Dothideales</taxon>
        <taxon>Dothioraceae</taxon>
        <taxon>Neodothiora</taxon>
    </lineage>
</organism>
<feature type="compositionally biased region" description="Basic and acidic residues" evidence="1">
    <location>
        <begin position="248"/>
        <end position="262"/>
    </location>
</feature>
<feature type="compositionally biased region" description="Low complexity" evidence="1">
    <location>
        <begin position="276"/>
        <end position="301"/>
    </location>
</feature>
<dbReference type="RefSeq" id="XP_069198246.1">
    <property type="nucleotide sequence ID" value="XM_069341736.1"/>
</dbReference>
<feature type="compositionally biased region" description="Acidic residues" evidence="1">
    <location>
        <begin position="692"/>
        <end position="709"/>
    </location>
</feature>
<feature type="region of interest" description="Disordered" evidence="1">
    <location>
        <begin position="1"/>
        <end position="93"/>
    </location>
</feature>
<feature type="compositionally biased region" description="Polar residues" evidence="1">
    <location>
        <begin position="682"/>
        <end position="691"/>
    </location>
</feature>
<evidence type="ECO:0000313" key="3">
    <source>
        <dbReference type="EMBL" id="KAL1301970.1"/>
    </source>
</evidence>
<gene>
    <name evidence="3" type="ORF">AAFC00_002425</name>
</gene>
<feature type="region of interest" description="Disordered" evidence="1">
    <location>
        <begin position="387"/>
        <end position="488"/>
    </location>
</feature>
<evidence type="ECO:0000259" key="2">
    <source>
        <dbReference type="SMART" id="SM00355"/>
    </source>
</evidence>
<accession>A0ABR3P7B9</accession>
<protein>
    <recommendedName>
        <fullName evidence="2">C2H2-type domain-containing protein</fullName>
    </recommendedName>
</protein>
<dbReference type="Pfam" id="PF10680">
    <property type="entry name" value="RRN9"/>
    <property type="match status" value="1"/>
</dbReference>
<dbReference type="GeneID" id="95976127"/>
<name>A0ABR3P7B9_9PEZI</name>
<proteinExistence type="predicted"/>